<dbReference type="Pfam" id="PF15919">
    <property type="entry name" value="HicB_lk_antitox"/>
    <property type="match status" value="1"/>
</dbReference>
<evidence type="ECO:0000259" key="1">
    <source>
        <dbReference type="Pfam" id="PF15919"/>
    </source>
</evidence>
<feature type="domain" description="HicB-like antitoxin of toxin-antitoxin system" evidence="1">
    <location>
        <begin position="5"/>
        <end position="89"/>
    </location>
</feature>
<accession>E4L994</accession>
<dbReference type="Gene3D" id="3.30.160.250">
    <property type="match status" value="1"/>
</dbReference>
<dbReference type="InterPro" id="IPR031807">
    <property type="entry name" value="HicB-like"/>
</dbReference>
<organism evidence="2 3">
    <name type="scientific">Dialister micraerophilus UPII 345-E</name>
    <dbReference type="NCBI Taxonomy" id="910314"/>
    <lineage>
        <taxon>Bacteria</taxon>
        <taxon>Bacillati</taxon>
        <taxon>Bacillota</taxon>
        <taxon>Negativicutes</taxon>
        <taxon>Veillonellales</taxon>
        <taxon>Veillonellaceae</taxon>
        <taxon>Dialister</taxon>
    </lineage>
</organism>
<dbReference type="EMBL" id="AENT01000024">
    <property type="protein sequence ID" value="EFR42574.1"/>
    <property type="molecule type" value="Genomic_DNA"/>
</dbReference>
<comment type="caution">
    <text evidence="2">The sequence shown here is derived from an EMBL/GenBank/DDBJ whole genome shotgun (WGS) entry which is preliminary data.</text>
</comment>
<evidence type="ECO:0000313" key="2">
    <source>
        <dbReference type="EMBL" id="EFR42574.1"/>
    </source>
</evidence>
<proteinExistence type="predicted"/>
<dbReference type="AlphaFoldDB" id="E4L994"/>
<dbReference type="RefSeq" id="WP_007554855.1">
    <property type="nucleotide sequence ID" value="NZ_AENT01000024.1"/>
</dbReference>
<dbReference type="OrthoDB" id="1634341at2"/>
<dbReference type="SUPFAM" id="SSF143100">
    <property type="entry name" value="TTHA1013/TTHA0281-like"/>
    <property type="match status" value="1"/>
</dbReference>
<dbReference type="Proteomes" id="UP000004594">
    <property type="component" value="Unassembled WGS sequence"/>
</dbReference>
<name>E4L994_9FIRM</name>
<protein>
    <submittedName>
        <fullName evidence="2">Toxin-antitoxin system, antitoxin component, HicB family</fullName>
    </submittedName>
</protein>
<gene>
    <name evidence="2" type="ORF">HMPREF9220_0317</name>
</gene>
<sequence length="126" mass="15195">MQYFYPAVFKYNHKKQYFTAIFPDINGCRAQGSSIEEIVSELKENLCAYLWELEEREMEIPAPSMQKEVQMKYRSCSVITVIADMEKYREYREYKVRYAHEQARLWAEEANNRRHSSIFSRVFGIR</sequence>
<evidence type="ECO:0000313" key="3">
    <source>
        <dbReference type="Proteomes" id="UP000004594"/>
    </source>
</evidence>
<dbReference type="eggNOG" id="COG1598">
    <property type="taxonomic scope" value="Bacteria"/>
</dbReference>
<dbReference type="InterPro" id="IPR035069">
    <property type="entry name" value="TTHA1013/TTHA0281-like"/>
</dbReference>
<reference evidence="2 3" key="1">
    <citation type="submission" date="2010-11" db="EMBL/GenBank/DDBJ databases">
        <authorList>
            <person name="Durkin A.S."/>
            <person name="Madupu R."/>
            <person name="Torralba M."/>
            <person name="Gillis M."/>
            <person name="Methe B."/>
            <person name="Sutton G."/>
            <person name="Nelson K.E."/>
        </authorList>
    </citation>
    <scope>NUCLEOTIDE SEQUENCE [LARGE SCALE GENOMIC DNA]</scope>
    <source>
        <strain evidence="2 3">UPII 345-E</strain>
    </source>
</reference>